<accession>A0AAV5NSH1</accession>
<comment type="similarity">
    <text evidence="1">Belongs to the cysteine dioxygenase family.</text>
</comment>
<dbReference type="AlphaFoldDB" id="A0AAV5NSH1"/>
<dbReference type="PANTHER" id="PTHR12918:SF1">
    <property type="entry name" value="CYSTEINE DIOXYGENASE TYPE 1"/>
    <property type="match status" value="1"/>
</dbReference>
<keyword evidence="6" id="KW-0883">Thioether bond</keyword>
<sequence>MNVLTELLSITPSSVQPICVKELVSHLDQPSQPLSLPVIRFLLEHVRVDQATIEELSVFDRTQYHRRYLYQSDHVEVLILGWLNGQRSRIHDHEGSNCGVKVLKGEATETYFERAENGHIFALGSTKLERDQITSSCDNQIHQISNLQSNGQDLVTLHVYSPPLNAAKLYSLESNQIEKMTQDQWAYEI</sequence>
<evidence type="ECO:0000313" key="9">
    <source>
        <dbReference type="Proteomes" id="UP001156690"/>
    </source>
</evidence>
<evidence type="ECO:0000313" key="8">
    <source>
        <dbReference type="EMBL" id="GLQ73438.1"/>
    </source>
</evidence>
<dbReference type="GO" id="GO:0016702">
    <property type="term" value="F:oxidoreductase activity, acting on single donors with incorporation of molecular oxygen, incorporation of two atoms of oxygen"/>
    <property type="evidence" value="ECO:0007669"/>
    <property type="project" value="InterPro"/>
</dbReference>
<feature type="binding site" evidence="7">
    <location>
        <position position="91"/>
    </location>
    <ligand>
        <name>Fe cation</name>
        <dbReference type="ChEBI" id="CHEBI:24875"/>
        <note>catalytic</note>
    </ligand>
</feature>
<dbReference type="Proteomes" id="UP001156690">
    <property type="component" value="Unassembled WGS sequence"/>
</dbReference>
<dbReference type="InterPro" id="IPR014710">
    <property type="entry name" value="RmlC-like_jellyroll"/>
</dbReference>
<feature type="cross-link" description="3'-(S-cysteinyl)-tyrosine (Cys-Tyr)" evidence="6">
    <location>
        <begin position="98"/>
        <end position="160"/>
    </location>
</feature>
<keyword evidence="5 7" id="KW-0408">Iron</keyword>
<reference evidence="9" key="1">
    <citation type="journal article" date="2019" name="Int. J. Syst. Evol. Microbiol.">
        <title>The Global Catalogue of Microorganisms (GCM) 10K type strain sequencing project: providing services to taxonomists for standard genome sequencing and annotation.</title>
        <authorList>
            <consortium name="The Broad Institute Genomics Platform"/>
            <consortium name="The Broad Institute Genome Sequencing Center for Infectious Disease"/>
            <person name="Wu L."/>
            <person name="Ma J."/>
        </authorList>
    </citation>
    <scope>NUCLEOTIDE SEQUENCE [LARGE SCALE GENOMIC DNA]</scope>
    <source>
        <strain evidence="9">NBRC 15640</strain>
    </source>
</reference>
<dbReference type="InterPro" id="IPR010300">
    <property type="entry name" value="CDO_1"/>
</dbReference>
<keyword evidence="9" id="KW-1185">Reference proteome</keyword>
<evidence type="ECO:0000256" key="7">
    <source>
        <dbReference type="PIRSR" id="PIRSR610300-51"/>
    </source>
</evidence>
<feature type="binding site" evidence="7">
    <location>
        <position position="142"/>
    </location>
    <ligand>
        <name>Fe cation</name>
        <dbReference type="ChEBI" id="CHEBI:24875"/>
        <note>catalytic</note>
    </ligand>
</feature>
<dbReference type="EMBL" id="BSNX01000030">
    <property type="protein sequence ID" value="GLQ73438.1"/>
    <property type="molecule type" value="Genomic_DNA"/>
</dbReference>
<evidence type="ECO:0000256" key="6">
    <source>
        <dbReference type="PIRSR" id="PIRSR610300-50"/>
    </source>
</evidence>
<evidence type="ECO:0000256" key="1">
    <source>
        <dbReference type="ARBA" id="ARBA00006622"/>
    </source>
</evidence>
<name>A0AAV5NSH1_9VIBR</name>
<evidence type="ECO:0000256" key="5">
    <source>
        <dbReference type="ARBA" id="ARBA00023004"/>
    </source>
</evidence>
<keyword evidence="4" id="KW-0560">Oxidoreductase</keyword>
<evidence type="ECO:0000256" key="3">
    <source>
        <dbReference type="ARBA" id="ARBA00022964"/>
    </source>
</evidence>
<organism evidence="8 9">
    <name type="scientific">Vibrio penaeicida</name>
    <dbReference type="NCBI Taxonomy" id="104609"/>
    <lineage>
        <taxon>Bacteria</taxon>
        <taxon>Pseudomonadati</taxon>
        <taxon>Pseudomonadota</taxon>
        <taxon>Gammaproteobacteria</taxon>
        <taxon>Vibrionales</taxon>
        <taxon>Vibrionaceae</taxon>
        <taxon>Vibrio</taxon>
    </lineage>
</organism>
<dbReference type="Pfam" id="PF05995">
    <property type="entry name" value="CDO_I"/>
    <property type="match status" value="1"/>
</dbReference>
<proteinExistence type="inferred from homology"/>
<dbReference type="PANTHER" id="PTHR12918">
    <property type="entry name" value="CYSTEINE DIOXYGENASE"/>
    <property type="match status" value="1"/>
</dbReference>
<dbReference type="Gene3D" id="2.60.120.10">
    <property type="entry name" value="Jelly Rolls"/>
    <property type="match status" value="1"/>
</dbReference>
<keyword evidence="2 7" id="KW-0479">Metal-binding</keyword>
<evidence type="ECO:0000256" key="2">
    <source>
        <dbReference type="ARBA" id="ARBA00022723"/>
    </source>
</evidence>
<gene>
    <name evidence="8" type="primary">cdoA</name>
    <name evidence="8" type="ORF">GCM10007932_27980</name>
</gene>
<dbReference type="RefSeq" id="WP_126607927.1">
    <property type="nucleotide sequence ID" value="NZ_AP025144.1"/>
</dbReference>
<dbReference type="GO" id="GO:0008198">
    <property type="term" value="F:ferrous iron binding"/>
    <property type="evidence" value="ECO:0007669"/>
    <property type="project" value="TreeGrafter"/>
</dbReference>
<keyword evidence="3 8" id="KW-0223">Dioxygenase</keyword>
<feature type="binding site" evidence="7">
    <location>
        <position position="93"/>
    </location>
    <ligand>
        <name>Fe cation</name>
        <dbReference type="ChEBI" id="CHEBI:24875"/>
        <note>catalytic</note>
    </ligand>
</feature>
<dbReference type="InterPro" id="IPR011051">
    <property type="entry name" value="RmlC_Cupin_sf"/>
</dbReference>
<dbReference type="CDD" id="cd10548">
    <property type="entry name" value="cupin_CDO"/>
    <property type="match status" value="1"/>
</dbReference>
<protein>
    <submittedName>
        <fullName evidence="8">Cysteine dioxygenase</fullName>
    </submittedName>
</protein>
<evidence type="ECO:0000256" key="4">
    <source>
        <dbReference type="ARBA" id="ARBA00023002"/>
    </source>
</evidence>
<dbReference type="SUPFAM" id="SSF51182">
    <property type="entry name" value="RmlC-like cupins"/>
    <property type="match status" value="1"/>
</dbReference>
<comment type="caution">
    <text evidence="8">The sequence shown here is derived from an EMBL/GenBank/DDBJ whole genome shotgun (WGS) entry which is preliminary data.</text>
</comment>